<dbReference type="InterPro" id="IPR016084">
    <property type="entry name" value="Haem_Oase-like_multi-hlx"/>
</dbReference>
<dbReference type="EMBL" id="ML996570">
    <property type="protein sequence ID" value="KAF2759176.1"/>
    <property type="molecule type" value="Genomic_DNA"/>
</dbReference>
<dbReference type="GeneID" id="54487923"/>
<keyword evidence="7" id="KW-1185">Reference proteome</keyword>
<dbReference type="OrthoDB" id="652091at2759"/>
<dbReference type="SUPFAM" id="SSF48613">
    <property type="entry name" value="Heme oxygenase-like"/>
    <property type="match status" value="1"/>
</dbReference>
<name>A0A6A6WBG0_9PEZI</name>
<evidence type="ECO:0000313" key="6">
    <source>
        <dbReference type="EMBL" id="KAF2759176.1"/>
    </source>
</evidence>
<dbReference type="RefSeq" id="XP_033601627.1">
    <property type="nucleotide sequence ID" value="XM_033746869.1"/>
</dbReference>
<feature type="transmembrane region" description="Helical" evidence="5">
    <location>
        <begin position="340"/>
        <end position="358"/>
    </location>
</feature>
<keyword evidence="3" id="KW-0408">Iron</keyword>
<proteinExistence type="predicted"/>
<protein>
    <submittedName>
        <fullName evidence="6">Heme oxygenase-like protein</fullName>
    </submittedName>
</protein>
<keyword evidence="1" id="KW-0349">Heme</keyword>
<evidence type="ECO:0000256" key="5">
    <source>
        <dbReference type="SAM" id="Phobius"/>
    </source>
</evidence>
<keyword evidence="5" id="KW-1133">Transmembrane helix</keyword>
<dbReference type="Gene3D" id="1.20.910.10">
    <property type="entry name" value="Heme oxygenase-like"/>
    <property type="match status" value="1"/>
</dbReference>
<dbReference type="PANTHER" id="PTHR10720:SF0">
    <property type="entry name" value="HEME OXYGENASE"/>
    <property type="match status" value="1"/>
</dbReference>
<keyword evidence="5" id="KW-0812">Transmembrane</keyword>
<keyword evidence="5" id="KW-0472">Membrane</keyword>
<dbReference type="InterPro" id="IPR002051">
    <property type="entry name" value="Haem_Oase"/>
</dbReference>
<feature type="compositionally biased region" description="Polar residues" evidence="4">
    <location>
        <begin position="8"/>
        <end position="20"/>
    </location>
</feature>
<dbReference type="GO" id="GO:0006788">
    <property type="term" value="P:heme oxidation"/>
    <property type="evidence" value="ECO:0007669"/>
    <property type="project" value="InterPro"/>
</dbReference>
<dbReference type="Pfam" id="PF01126">
    <property type="entry name" value="Heme_oxygenase"/>
    <property type="match status" value="1"/>
</dbReference>
<evidence type="ECO:0000313" key="7">
    <source>
        <dbReference type="Proteomes" id="UP000799437"/>
    </source>
</evidence>
<dbReference type="PANTHER" id="PTHR10720">
    <property type="entry name" value="HEME OXYGENASE"/>
    <property type="match status" value="1"/>
</dbReference>
<evidence type="ECO:0000256" key="4">
    <source>
        <dbReference type="SAM" id="MobiDB-lite"/>
    </source>
</evidence>
<evidence type="ECO:0000256" key="2">
    <source>
        <dbReference type="ARBA" id="ARBA00022723"/>
    </source>
</evidence>
<dbReference type="InterPro" id="IPR016053">
    <property type="entry name" value="Haem_Oase-like"/>
</dbReference>
<gene>
    <name evidence="6" type="ORF">EJ05DRAFT_499598</name>
</gene>
<keyword evidence="2" id="KW-0479">Metal-binding</keyword>
<feature type="region of interest" description="Disordered" evidence="4">
    <location>
        <begin position="1"/>
        <end position="20"/>
    </location>
</feature>
<evidence type="ECO:0000256" key="1">
    <source>
        <dbReference type="ARBA" id="ARBA00022617"/>
    </source>
</evidence>
<dbReference type="Proteomes" id="UP000799437">
    <property type="component" value="Unassembled WGS sequence"/>
</dbReference>
<dbReference type="GO" id="GO:0004392">
    <property type="term" value="F:heme oxygenase (decyclizing) activity"/>
    <property type="evidence" value="ECO:0007669"/>
    <property type="project" value="InterPro"/>
</dbReference>
<organism evidence="6 7">
    <name type="scientific">Pseudovirgaria hyperparasitica</name>
    <dbReference type="NCBI Taxonomy" id="470096"/>
    <lineage>
        <taxon>Eukaryota</taxon>
        <taxon>Fungi</taxon>
        <taxon>Dikarya</taxon>
        <taxon>Ascomycota</taxon>
        <taxon>Pezizomycotina</taxon>
        <taxon>Dothideomycetes</taxon>
        <taxon>Dothideomycetes incertae sedis</taxon>
        <taxon>Acrospermales</taxon>
        <taxon>Acrospermaceae</taxon>
        <taxon>Pseudovirgaria</taxon>
    </lineage>
</organism>
<dbReference type="GO" id="GO:0046872">
    <property type="term" value="F:metal ion binding"/>
    <property type="evidence" value="ECO:0007669"/>
    <property type="project" value="UniProtKB-KW"/>
</dbReference>
<dbReference type="CDD" id="cd19165">
    <property type="entry name" value="HemeO"/>
    <property type="match status" value="1"/>
</dbReference>
<sequence>MSTHDGETQPTKGQSLSTDINTATRSQHTQLNRLITSRLPLCLPPHAASPTIYATGLSHFAHVFLTFESLFHDIAARSSVSNPALSTLLEDPWVHVPTAVDPPSNARPPTPTNEHDEDIQSFLAALLPRGMPRSRRLLADLTYLTKKHPADLSASLARFPGDAVADFVLHIKETVACKPHVLVAYAWCFYMAVFSGGRWIRGQLTMVGCDFWLSTDPDSRSSTTDSQKPSFSALGLSFWNFDGDADGEDIKAAFKERLANADALITPDERADIIAEAQIIFGFCEDLVEELDDLLSTPDDAPTPVERVAEAYLPPMSPVTETPLKTEVKKRETIRDRLDVSNLVTATVVVGCVLWYAVHLLGASRVGAWLEYAL</sequence>
<dbReference type="AlphaFoldDB" id="A0A6A6WBG0"/>
<reference evidence="6" key="1">
    <citation type="journal article" date="2020" name="Stud. Mycol.">
        <title>101 Dothideomycetes genomes: a test case for predicting lifestyles and emergence of pathogens.</title>
        <authorList>
            <person name="Haridas S."/>
            <person name="Albert R."/>
            <person name="Binder M."/>
            <person name="Bloem J."/>
            <person name="Labutti K."/>
            <person name="Salamov A."/>
            <person name="Andreopoulos B."/>
            <person name="Baker S."/>
            <person name="Barry K."/>
            <person name="Bills G."/>
            <person name="Bluhm B."/>
            <person name="Cannon C."/>
            <person name="Castanera R."/>
            <person name="Culley D."/>
            <person name="Daum C."/>
            <person name="Ezra D."/>
            <person name="Gonzalez J."/>
            <person name="Henrissat B."/>
            <person name="Kuo A."/>
            <person name="Liang C."/>
            <person name="Lipzen A."/>
            <person name="Lutzoni F."/>
            <person name="Magnuson J."/>
            <person name="Mondo S."/>
            <person name="Nolan M."/>
            <person name="Ohm R."/>
            <person name="Pangilinan J."/>
            <person name="Park H.-J."/>
            <person name="Ramirez L."/>
            <person name="Alfaro M."/>
            <person name="Sun H."/>
            <person name="Tritt A."/>
            <person name="Yoshinaga Y."/>
            <person name="Zwiers L.-H."/>
            <person name="Turgeon B."/>
            <person name="Goodwin S."/>
            <person name="Spatafora J."/>
            <person name="Crous P."/>
            <person name="Grigoriev I."/>
        </authorList>
    </citation>
    <scope>NUCLEOTIDE SEQUENCE</scope>
    <source>
        <strain evidence="6">CBS 121739</strain>
    </source>
</reference>
<evidence type="ECO:0000256" key="3">
    <source>
        <dbReference type="ARBA" id="ARBA00023004"/>
    </source>
</evidence>
<accession>A0A6A6WBG0</accession>